<feature type="region of interest" description="Disordered" evidence="1">
    <location>
        <begin position="1"/>
        <end position="34"/>
    </location>
</feature>
<evidence type="ECO:0000313" key="3">
    <source>
        <dbReference type="Proteomes" id="UP000799779"/>
    </source>
</evidence>
<name>A0A6A5WKW4_9PLEO</name>
<dbReference type="OrthoDB" id="10265785at2759"/>
<organism evidence="2 3">
    <name type="scientific">Amniculicola lignicola CBS 123094</name>
    <dbReference type="NCBI Taxonomy" id="1392246"/>
    <lineage>
        <taxon>Eukaryota</taxon>
        <taxon>Fungi</taxon>
        <taxon>Dikarya</taxon>
        <taxon>Ascomycota</taxon>
        <taxon>Pezizomycotina</taxon>
        <taxon>Dothideomycetes</taxon>
        <taxon>Pleosporomycetidae</taxon>
        <taxon>Pleosporales</taxon>
        <taxon>Amniculicolaceae</taxon>
        <taxon>Amniculicola</taxon>
    </lineage>
</organism>
<feature type="region of interest" description="Disordered" evidence="1">
    <location>
        <begin position="56"/>
        <end position="84"/>
    </location>
</feature>
<reference evidence="2" key="1">
    <citation type="journal article" date="2020" name="Stud. Mycol.">
        <title>101 Dothideomycetes genomes: a test case for predicting lifestyles and emergence of pathogens.</title>
        <authorList>
            <person name="Haridas S."/>
            <person name="Albert R."/>
            <person name="Binder M."/>
            <person name="Bloem J."/>
            <person name="Labutti K."/>
            <person name="Salamov A."/>
            <person name="Andreopoulos B."/>
            <person name="Baker S."/>
            <person name="Barry K."/>
            <person name="Bills G."/>
            <person name="Bluhm B."/>
            <person name="Cannon C."/>
            <person name="Castanera R."/>
            <person name="Culley D."/>
            <person name="Daum C."/>
            <person name="Ezra D."/>
            <person name="Gonzalez J."/>
            <person name="Henrissat B."/>
            <person name="Kuo A."/>
            <person name="Liang C."/>
            <person name="Lipzen A."/>
            <person name="Lutzoni F."/>
            <person name="Magnuson J."/>
            <person name="Mondo S."/>
            <person name="Nolan M."/>
            <person name="Ohm R."/>
            <person name="Pangilinan J."/>
            <person name="Park H.-J."/>
            <person name="Ramirez L."/>
            <person name="Alfaro M."/>
            <person name="Sun H."/>
            <person name="Tritt A."/>
            <person name="Yoshinaga Y."/>
            <person name="Zwiers L.-H."/>
            <person name="Turgeon B."/>
            <person name="Goodwin S."/>
            <person name="Spatafora J."/>
            <person name="Crous P."/>
            <person name="Grigoriev I."/>
        </authorList>
    </citation>
    <scope>NUCLEOTIDE SEQUENCE</scope>
    <source>
        <strain evidence="2">CBS 123094</strain>
    </source>
</reference>
<proteinExistence type="predicted"/>
<protein>
    <submittedName>
        <fullName evidence="2">Uncharacterized protein</fullName>
    </submittedName>
</protein>
<evidence type="ECO:0000313" key="2">
    <source>
        <dbReference type="EMBL" id="KAF2002580.1"/>
    </source>
</evidence>
<evidence type="ECO:0000256" key="1">
    <source>
        <dbReference type="SAM" id="MobiDB-lite"/>
    </source>
</evidence>
<dbReference type="EMBL" id="ML977576">
    <property type="protein sequence ID" value="KAF2002580.1"/>
    <property type="molecule type" value="Genomic_DNA"/>
</dbReference>
<dbReference type="Proteomes" id="UP000799779">
    <property type="component" value="Unassembled WGS sequence"/>
</dbReference>
<keyword evidence="3" id="KW-1185">Reference proteome</keyword>
<dbReference type="AlphaFoldDB" id="A0A6A5WKW4"/>
<feature type="compositionally biased region" description="Polar residues" evidence="1">
    <location>
        <begin position="7"/>
        <end position="21"/>
    </location>
</feature>
<accession>A0A6A5WKW4</accession>
<gene>
    <name evidence="2" type="ORF">P154DRAFT_618341</name>
</gene>
<sequence>MREENMPPSQAPSKPSSTRGSTHPHITAGTPGRINALVRDKHLRLAALKHFIGQLISPHHRRHPGSHQRPSSRIASPACRSQAL</sequence>